<dbReference type="AlphaFoldDB" id="A0A841B0I9"/>
<keyword evidence="1 5" id="KW-0808">Transferase</keyword>
<keyword evidence="7" id="KW-1185">Reference proteome</keyword>
<name>A0A841B0I9_9PSEU</name>
<proteinExistence type="inferred from homology"/>
<evidence type="ECO:0000313" key="7">
    <source>
        <dbReference type="Proteomes" id="UP000580861"/>
    </source>
</evidence>
<keyword evidence="2 5" id="KW-0548">Nucleotidyltransferase</keyword>
<keyword evidence="3 5" id="KW-0547">Nucleotide-binding</keyword>
<feature type="binding site" evidence="5">
    <location>
        <position position="160"/>
    </location>
    <ligand>
        <name>phosphoenolpyruvate</name>
        <dbReference type="ChEBI" id="CHEBI:58702"/>
    </ligand>
</feature>
<evidence type="ECO:0000256" key="4">
    <source>
        <dbReference type="ARBA" id="ARBA00023134"/>
    </source>
</evidence>
<comment type="catalytic activity">
    <reaction evidence="5">
        <text>phosphoenolpyruvate + GTP + H(+) = enolpyruvoyl-2-diphospho-5'-guanosine + diphosphate</text>
        <dbReference type="Rhea" id="RHEA:30519"/>
        <dbReference type="ChEBI" id="CHEBI:15378"/>
        <dbReference type="ChEBI" id="CHEBI:33019"/>
        <dbReference type="ChEBI" id="CHEBI:37565"/>
        <dbReference type="ChEBI" id="CHEBI:58702"/>
        <dbReference type="ChEBI" id="CHEBI:143701"/>
        <dbReference type="EC" id="2.7.7.105"/>
    </reaction>
</comment>
<dbReference type="NCBIfam" id="TIGR03552">
    <property type="entry name" value="F420_cofC"/>
    <property type="match status" value="1"/>
</dbReference>
<dbReference type="InterPro" id="IPR002835">
    <property type="entry name" value="CofC"/>
</dbReference>
<comment type="similarity">
    <text evidence="5">Belongs to the CofC family.</text>
</comment>
<dbReference type="EMBL" id="JACHMX010000001">
    <property type="protein sequence ID" value="MBB5852014.1"/>
    <property type="molecule type" value="Genomic_DNA"/>
</dbReference>
<reference evidence="6 7" key="1">
    <citation type="submission" date="2020-08" db="EMBL/GenBank/DDBJ databases">
        <title>Sequencing the genomes of 1000 actinobacteria strains.</title>
        <authorList>
            <person name="Klenk H.-P."/>
        </authorList>
    </citation>
    <scope>NUCLEOTIDE SEQUENCE [LARGE SCALE GENOMIC DNA]</scope>
    <source>
        <strain evidence="6 7">DSM 45272</strain>
    </source>
</reference>
<dbReference type="GO" id="GO:0043814">
    <property type="term" value="F:phospholactate guanylyltransferase activity"/>
    <property type="evidence" value="ECO:0007669"/>
    <property type="project" value="InterPro"/>
</dbReference>
<dbReference type="Gene3D" id="3.90.550.10">
    <property type="entry name" value="Spore Coat Polysaccharide Biosynthesis Protein SpsA, Chain A"/>
    <property type="match status" value="1"/>
</dbReference>
<dbReference type="EC" id="2.7.7.105" evidence="5"/>
<evidence type="ECO:0000256" key="2">
    <source>
        <dbReference type="ARBA" id="ARBA00022695"/>
    </source>
</evidence>
<comment type="function">
    <text evidence="5">Guanylyltransferase that catalyzes the activation of phosphoenolpyruvate (PEP) as enolpyruvoyl-2-diphospho-5'-guanosine, via the condensation of PEP with GTP. It is involved in the biosynthesis of coenzyme F420, a hydride carrier cofactor.</text>
</comment>
<evidence type="ECO:0000313" key="6">
    <source>
        <dbReference type="EMBL" id="MBB5852014.1"/>
    </source>
</evidence>
<accession>A0A841B0I9</accession>
<comment type="caution">
    <text evidence="6">The sequence shown here is derived from an EMBL/GenBank/DDBJ whole genome shotgun (WGS) entry which is preliminary data.</text>
</comment>
<keyword evidence="4 5" id="KW-0342">GTP-binding</keyword>
<dbReference type="HAMAP" id="MF_02114">
    <property type="entry name" value="CofC"/>
    <property type="match status" value="1"/>
</dbReference>
<dbReference type="GO" id="GO:0052645">
    <property type="term" value="P:F420-0 metabolic process"/>
    <property type="evidence" value="ECO:0007669"/>
    <property type="project" value="UniProtKB-UniRule"/>
</dbReference>
<dbReference type="Proteomes" id="UP000580861">
    <property type="component" value="Unassembled WGS sequence"/>
</dbReference>
<dbReference type="PANTHER" id="PTHR40392">
    <property type="entry name" value="2-PHOSPHO-L-LACTATE GUANYLYLTRANSFERASE"/>
    <property type="match status" value="1"/>
</dbReference>
<evidence type="ECO:0000256" key="5">
    <source>
        <dbReference type="HAMAP-Rule" id="MF_02114"/>
    </source>
</evidence>
<evidence type="ECO:0000256" key="1">
    <source>
        <dbReference type="ARBA" id="ARBA00022679"/>
    </source>
</evidence>
<feature type="binding site" evidence="5">
    <location>
        <position position="141"/>
    </location>
    <ligand>
        <name>phosphoenolpyruvate</name>
        <dbReference type="ChEBI" id="CHEBI:58702"/>
    </ligand>
</feature>
<evidence type="ECO:0000256" key="3">
    <source>
        <dbReference type="ARBA" id="ARBA00022741"/>
    </source>
</evidence>
<organism evidence="6 7">
    <name type="scientific">Amycolatopsis umgeniensis</name>
    <dbReference type="NCBI Taxonomy" id="336628"/>
    <lineage>
        <taxon>Bacteria</taxon>
        <taxon>Bacillati</taxon>
        <taxon>Actinomycetota</taxon>
        <taxon>Actinomycetes</taxon>
        <taxon>Pseudonocardiales</taxon>
        <taxon>Pseudonocardiaceae</taxon>
        <taxon>Amycolatopsis</taxon>
    </lineage>
</organism>
<sequence length="212" mass="21866">MDSVGTDLIVPMKRPAEGKSRLRGAVVPERHAELVLALAYDTLSAATSADGVRRVLVVAADPASVADLTELGVEIVVEPSRGGLNTALRYGEELLRRDSPSALVGALQADLPALRTEDLTAALAEAAGNRAFVADRQGTGTTLLLAGAGRALRPRFGEGSARAHTASGATPLTIPAESLRADVDTADDLAHVRTLGVGKRTSTLLGTPCVVM</sequence>
<protein>
    <recommendedName>
        <fullName evidence="5">Phosphoenolpyruvate guanylyltransferase</fullName>
        <shortName evidence="5">PEP guanylyltransferase</shortName>
        <ecNumber evidence="5">2.7.7.105</ecNumber>
    </recommendedName>
</protein>
<dbReference type="PANTHER" id="PTHR40392:SF1">
    <property type="entry name" value="2-PHOSPHO-L-LACTATE GUANYLYLTRANSFERASE"/>
    <property type="match status" value="1"/>
</dbReference>
<dbReference type="InterPro" id="IPR029044">
    <property type="entry name" value="Nucleotide-diphossugar_trans"/>
</dbReference>
<comment type="pathway">
    <text evidence="5">Cofactor biosynthesis; coenzyme F420 biosynthesis.</text>
</comment>
<dbReference type="SUPFAM" id="SSF53448">
    <property type="entry name" value="Nucleotide-diphospho-sugar transferases"/>
    <property type="match status" value="1"/>
</dbReference>
<dbReference type="GO" id="GO:0005525">
    <property type="term" value="F:GTP binding"/>
    <property type="evidence" value="ECO:0007669"/>
    <property type="project" value="UniProtKB-KW"/>
</dbReference>
<gene>
    <name evidence="5" type="primary">fbiD</name>
    <name evidence="6" type="ORF">HDA45_002101</name>
</gene>
<feature type="binding site" evidence="5">
    <location>
        <position position="157"/>
    </location>
    <ligand>
        <name>phosphoenolpyruvate</name>
        <dbReference type="ChEBI" id="CHEBI:58702"/>
    </ligand>
</feature>
<dbReference type="Pfam" id="PF01983">
    <property type="entry name" value="CofC"/>
    <property type="match status" value="1"/>
</dbReference>
<dbReference type="UniPathway" id="UPA00071"/>